<name>A0A9P0FKE2_BRAAE</name>
<evidence type="ECO:0000313" key="3">
    <source>
        <dbReference type="Proteomes" id="UP001154078"/>
    </source>
</evidence>
<gene>
    <name evidence="2" type="ORF">MELIAE_LOCUS10149</name>
</gene>
<protein>
    <submittedName>
        <fullName evidence="2">Uncharacterized protein</fullName>
    </submittedName>
</protein>
<feature type="compositionally biased region" description="Basic and acidic residues" evidence="1">
    <location>
        <begin position="84"/>
        <end position="97"/>
    </location>
</feature>
<sequence>MRLNWPDIRNLVKYEDFDRALVDNEIVAWASIREIIVGLLGKHPSPNYEGSLRRMLDVFFQNWSEYVAKNSFPSSPFGLLQSTEENKNEKQENKGEEVEGMEFFSEESKNENEEQGNKGEEVEGMEFFSNESDYSMF</sequence>
<dbReference type="AlphaFoldDB" id="A0A9P0FKE2"/>
<feature type="region of interest" description="Disordered" evidence="1">
    <location>
        <begin position="78"/>
        <end position="137"/>
    </location>
</feature>
<reference evidence="2" key="1">
    <citation type="submission" date="2021-12" db="EMBL/GenBank/DDBJ databases">
        <authorList>
            <person name="King R."/>
        </authorList>
    </citation>
    <scope>NUCLEOTIDE SEQUENCE</scope>
</reference>
<keyword evidence="3" id="KW-1185">Reference proteome</keyword>
<dbReference type="EMBL" id="OV121138">
    <property type="protein sequence ID" value="CAH0560392.1"/>
    <property type="molecule type" value="Genomic_DNA"/>
</dbReference>
<evidence type="ECO:0000256" key="1">
    <source>
        <dbReference type="SAM" id="MobiDB-lite"/>
    </source>
</evidence>
<evidence type="ECO:0000313" key="2">
    <source>
        <dbReference type="EMBL" id="CAH0560392.1"/>
    </source>
</evidence>
<feature type="compositionally biased region" description="Basic and acidic residues" evidence="1">
    <location>
        <begin position="106"/>
        <end position="121"/>
    </location>
</feature>
<organism evidence="2 3">
    <name type="scientific">Brassicogethes aeneus</name>
    <name type="common">Rape pollen beetle</name>
    <name type="synonym">Meligethes aeneus</name>
    <dbReference type="NCBI Taxonomy" id="1431903"/>
    <lineage>
        <taxon>Eukaryota</taxon>
        <taxon>Metazoa</taxon>
        <taxon>Ecdysozoa</taxon>
        <taxon>Arthropoda</taxon>
        <taxon>Hexapoda</taxon>
        <taxon>Insecta</taxon>
        <taxon>Pterygota</taxon>
        <taxon>Neoptera</taxon>
        <taxon>Endopterygota</taxon>
        <taxon>Coleoptera</taxon>
        <taxon>Polyphaga</taxon>
        <taxon>Cucujiformia</taxon>
        <taxon>Nitidulidae</taxon>
        <taxon>Meligethinae</taxon>
        <taxon>Brassicogethes</taxon>
    </lineage>
</organism>
<dbReference type="Proteomes" id="UP001154078">
    <property type="component" value="Chromosome 7"/>
</dbReference>
<proteinExistence type="predicted"/>
<accession>A0A9P0FKE2</accession>